<dbReference type="SMART" id="SM00324">
    <property type="entry name" value="RhoGAP"/>
    <property type="match status" value="1"/>
</dbReference>
<feature type="coiled-coil region" evidence="4">
    <location>
        <begin position="830"/>
        <end position="892"/>
    </location>
</feature>
<dbReference type="CDD" id="cd04393">
    <property type="entry name" value="RhoGAP_FAM13A1a"/>
    <property type="match status" value="1"/>
</dbReference>
<name>A0A7F8R3V6_LEPWE</name>
<evidence type="ECO:0000256" key="2">
    <source>
        <dbReference type="ARBA" id="ARBA00022468"/>
    </source>
</evidence>
<dbReference type="InterPro" id="IPR059029">
    <property type="entry name" value="FAM13A_dom"/>
</dbReference>
<keyword evidence="7" id="KW-1185">Reference proteome</keyword>
<evidence type="ECO:0000259" key="6">
    <source>
        <dbReference type="PROSITE" id="PS50238"/>
    </source>
</evidence>
<dbReference type="InterPro" id="IPR008936">
    <property type="entry name" value="Rho_GTPase_activation_prot"/>
</dbReference>
<dbReference type="InterPro" id="IPR000198">
    <property type="entry name" value="RhoGAP_dom"/>
</dbReference>
<keyword evidence="2" id="KW-0343">GTPase activation</keyword>
<feature type="compositionally biased region" description="Polar residues" evidence="5">
    <location>
        <begin position="661"/>
        <end position="673"/>
    </location>
</feature>
<dbReference type="PANTHER" id="PTHR15904">
    <property type="entry name" value="FAM13"/>
    <property type="match status" value="1"/>
</dbReference>
<organism evidence="7 8">
    <name type="scientific">Leptonychotes weddellii</name>
    <name type="common">Weddell seal</name>
    <name type="synonym">Otaria weddellii</name>
    <dbReference type="NCBI Taxonomy" id="9713"/>
    <lineage>
        <taxon>Eukaryota</taxon>
        <taxon>Metazoa</taxon>
        <taxon>Chordata</taxon>
        <taxon>Craniata</taxon>
        <taxon>Vertebrata</taxon>
        <taxon>Euteleostomi</taxon>
        <taxon>Mammalia</taxon>
        <taxon>Eutheria</taxon>
        <taxon>Laurasiatheria</taxon>
        <taxon>Carnivora</taxon>
        <taxon>Caniformia</taxon>
        <taxon>Pinnipedia</taxon>
        <taxon>Phocidae</taxon>
        <taxon>Monachinae</taxon>
        <taxon>Lobodontini</taxon>
        <taxon>Leptonychotes</taxon>
    </lineage>
</organism>
<dbReference type="FunFam" id="1.10.555.10:FF:000020">
    <property type="entry name" value="protein FAM13B isoform X1"/>
    <property type="match status" value="1"/>
</dbReference>
<dbReference type="RefSeq" id="XP_030888075.1">
    <property type="nucleotide sequence ID" value="XM_031032215.1"/>
</dbReference>
<dbReference type="Proteomes" id="UP000245341">
    <property type="component" value="Unplaced"/>
</dbReference>
<feature type="compositionally biased region" description="Basic and acidic residues" evidence="5">
    <location>
        <begin position="685"/>
        <end position="694"/>
    </location>
</feature>
<evidence type="ECO:0000313" key="8">
    <source>
        <dbReference type="RefSeq" id="XP_030888075.1"/>
    </source>
</evidence>
<dbReference type="InterPro" id="IPR039102">
    <property type="entry name" value="FAM13"/>
</dbReference>
<dbReference type="Gene3D" id="1.10.555.10">
    <property type="entry name" value="Rho GTPase activation protein"/>
    <property type="match status" value="1"/>
</dbReference>
<proteinExistence type="inferred from homology"/>
<dbReference type="Pfam" id="PF00620">
    <property type="entry name" value="RhoGAP"/>
    <property type="match status" value="1"/>
</dbReference>
<dbReference type="CTD" id="51306"/>
<dbReference type="GO" id="GO:0005096">
    <property type="term" value="F:GTPase activator activity"/>
    <property type="evidence" value="ECO:0007669"/>
    <property type="project" value="UniProtKB-KW"/>
</dbReference>
<accession>A0A7F8R3V6</accession>
<dbReference type="GeneID" id="102725615"/>
<dbReference type="PANTHER" id="PTHR15904:SF16">
    <property type="entry name" value="PROTEIN FAM13B"/>
    <property type="match status" value="1"/>
</dbReference>
<keyword evidence="4" id="KW-0175">Coiled coil</keyword>
<evidence type="ECO:0000256" key="4">
    <source>
        <dbReference type="SAM" id="Coils"/>
    </source>
</evidence>
<evidence type="ECO:0000256" key="3">
    <source>
        <dbReference type="ARBA" id="ARBA00074176"/>
    </source>
</evidence>
<feature type="region of interest" description="Disordered" evidence="5">
    <location>
        <begin position="510"/>
        <end position="545"/>
    </location>
</feature>
<protein>
    <recommendedName>
        <fullName evidence="3">Protein FAM13B</fullName>
    </recommendedName>
</protein>
<evidence type="ECO:0000256" key="5">
    <source>
        <dbReference type="SAM" id="MobiDB-lite"/>
    </source>
</evidence>
<dbReference type="SUPFAM" id="SSF48350">
    <property type="entry name" value="GTPase activation domain, GAP"/>
    <property type="match status" value="1"/>
</dbReference>
<dbReference type="Pfam" id="PF26116">
    <property type="entry name" value="FAM13A"/>
    <property type="match status" value="1"/>
</dbReference>
<dbReference type="AlphaFoldDB" id="A0A7F8R3V6"/>
<gene>
    <name evidence="8" type="primary">FAM13B</name>
</gene>
<evidence type="ECO:0000256" key="1">
    <source>
        <dbReference type="ARBA" id="ARBA00007549"/>
    </source>
</evidence>
<evidence type="ECO:0000313" key="7">
    <source>
        <dbReference type="Proteomes" id="UP000245341"/>
    </source>
</evidence>
<reference evidence="8" key="1">
    <citation type="submission" date="2025-08" db="UniProtKB">
        <authorList>
            <consortium name="RefSeq"/>
        </authorList>
    </citation>
    <scope>IDENTIFICATION</scope>
    <source>
        <tissue evidence="8">Liver</tissue>
    </source>
</reference>
<dbReference type="GO" id="GO:0007165">
    <property type="term" value="P:signal transduction"/>
    <property type="evidence" value="ECO:0007669"/>
    <property type="project" value="InterPro"/>
</dbReference>
<dbReference type="PROSITE" id="PS50238">
    <property type="entry name" value="RHOGAP"/>
    <property type="match status" value="1"/>
</dbReference>
<sequence length="939" mass="106933">MRKSSSPSLSNCNSVLANKIFGIPLDELQQGGHPDNEVPFIVRHVVDYIEEHGGLEQQGLFQVNGNAETVEWLRQRYDSGEEVDLVKEADVPSAISLLRFFLQELPEPVIPGSLHIHLMQLSQDYNNEDEFGRKLRFLLQQLPPVNYSLLKFLCRFLANVASHHEEIWSANSLAAVFGPDVFHIYTDVEDLKEQEIVSRIMAGLLENYYEFFENEEEDFSSNDLSSITEQVNELSEEEEEDEKLEHIEELPEEGAEKSSDMAEVVQLRMTENILEPNSVTASTSAHLSPISILPASADILERTIRAAVEQHLFDLQSSIDHDLKNLQQQSLVCNNEAESFNCDGEGSNNQVDIADDIINASESSRDCSEPVASTNLDNEVMQQDFVFEDEENNQSVGVLLEPCGDRGDGEDGCLEGKEYVSFDSDTLSHLILDSSSKICDLNANTESEVPGGQSVGVQGEAACGTQIPHLDLKNVSDGDKWEASCPITFPLIDFKTMHLQRDGEEPFPAFKSWQEDSESGEAQLSPQAGRMNHHPLEEDCPPVLSHRSLDFGQSQRFLHDPETLDSSSKALSFTRIRRSSFSSKDEKREDRTPYQLVKKLQKKIRQFEEQFERERNSKPSYSDIAANPKVLKWMTELTKLRKQIKDAKHKSSDGEFVPQTRPRSNTLPKSFGSSLDHEDEENEDESRVIQKEKKPSKEATLELILKRLKEKRVERCLPEDIKKMTKDHLIEEKTSLQKSLLYYESQHGRPVTREERHIVKPLYERYRLVKQMLTRASITPVLGSPSSKRRGQMLQPIIEGETAHFFEEIKEEEEDGVTLSSELTDILKTAVQAQSSLENSESDVEENQEKLALDLRLSSTRAASMPELLEQLWKARAEKKKLRKTLREFEEAFYQKNGRNAQKEDRVPVLEEYKEYKKIKAKLRLLEVLISKQDSSKSI</sequence>
<feature type="region of interest" description="Disordered" evidence="5">
    <location>
        <begin position="645"/>
        <end position="694"/>
    </location>
</feature>
<feature type="domain" description="Rho-GAP" evidence="6">
    <location>
        <begin position="23"/>
        <end position="212"/>
    </location>
</feature>
<comment type="similarity">
    <text evidence="1">Belongs to the FAM13 family.</text>
</comment>